<keyword evidence="2" id="KW-1185">Reference proteome</keyword>
<accession>A0ACC5R2B6</accession>
<reference evidence="1" key="1">
    <citation type="submission" date="2021-01" db="EMBL/GenBank/DDBJ databases">
        <authorList>
            <person name="Sun Q."/>
        </authorList>
    </citation>
    <scope>NUCLEOTIDE SEQUENCE</scope>
    <source>
        <strain evidence="1">YIM B02566</strain>
    </source>
</reference>
<sequence>MSGDDLLLKLSLALAIGLLIGLERGWKDRDEEEGQRTAGLRTFALIALLGGIFGALTRGDDFLLLAAGFVTVSSALAAFFWREGVAEKDFSATSLIAAMLAFMLGAYAVLGDAQVAAGAGVATAVLLATKDQLHGWLARITWPELRAGLLLAAMTFIALPLLPHEAIDPYGAVNPYELWLMTILIAAVSFAGYAAIRIAGPERGTVMAAGAGGLVASTAVTLTLARLARDNPHRVRLLGGSVVLSGAVMLLRVLVVVAVLNRVLAWSLAPALVTGAAAMAVFAFLLIRSSPEGKKDGKADLKLKNPFDLMEVLRFGLILTVIMLLAVAARHFFGEAGLIGLAAISGLADVDAITLSMAKTAQSDATTGPALAILTAVGVNTLAKTGYAAYVGGARIGTLTAFGAALGFAAAAAGYLLIPMARSL</sequence>
<organism evidence="1 2">
    <name type="scientific">Taklimakanibacter albus</name>
    <dbReference type="NCBI Taxonomy" id="2800327"/>
    <lineage>
        <taxon>Bacteria</taxon>
        <taxon>Pseudomonadati</taxon>
        <taxon>Pseudomonadota</taxon>
        <taxon>Alphaproteobacteria</taxon>
        <taxon>Hyphomicrobiales</taxon>
        <taxon>Aestuariivirgaceae</taxon>
        <taxon>Taklimakanibacter</taxon>
    </lineage>
</organism>
<proteinExistence type="predicted"/>
<dbReference type="EMBL" id="JAENHL010000006">
    <property type="protein sequence ID" value="MBK1866543.1"/>
    <property type="molecule type" value="Genomic_DNA"/>
</dbReference>
<name>A0ACC5R2B6_9HYPH</name>
<comment type="caution">
    <text evidence="1">The sequence shown here is derived from an EMBL/GenBank/DDBJ whole genome shotgun (WGS) entry which is preliminary data.</text>
</comment>
<gene>
    <name evidence="1" type="ORF">JHL16_09285</name>
</gene>
<evidence type="ECO:0000313" key="1">
    <source>
        <dbReference type="EMBL" id="MBK1866543.1"/>
    </source>
</evidence>
<evidence type="ECO:0000313" key="2">
    <source>
        <dbReference type="Proteomes" id="UP000616151"/>
    </source>
</evidence>
<protein>
    <submittedName>
        <fullName evidence="1">MgtC/SapB family protein</fullName>
    </submittedName>
</protein>
<dbReference type="Proteomes" id="UP000616151">
    <property type="component" value="Unassembled WGS sequence"/>
</dbReference>